<evidence type="ECO:0000256" key="2">
    <source>
        <dbReference type="ARBA" id="ARBA00009695"/>
    </source>
</evidence>
<dbReference type="InterPro" id="IPR003783">
    <property type="entry name" value="Regulatory_RecX"/>
</dbReference>
<proteinExistence type="inferred from homology"/>
<comment type="similarity">
    <text evidence="2 5">Belongs to the RecX family.</text>
</comment>
<dbReference type="RefSeq" id="WP_233053880.1">
    <property type="nucleotide sequence ID" value="NZ_JAIMJA010000017.1"/>
</dbReference>
<dbReference type="NCBIfam" id="NF001057">
    <property type="entry name" value="PRK00117.3-3"/>
    <property type="match status" value="1"/>
</dbReference>
<dbReference type="InterPro" id="IPR053925">
    <property type="entry name" value="RecX_HTH_3rd"/>
</dbReference>
<comment type="function">
    <text evidence="5">Modulates RecA activity.</text>
</comment>
<dbReference type="HAMAP" id="MF_01114">
    <property type="entry name" value="RecX"/>
    <property type="match status" value="1"/>
</dbReference>
<evidence type="ECO:0000259" key="6">
    <source>
        <dbReference type="Pfam" id="PF02631"/>
    </source>
</evidence>
<dbReference type="Pfam" id="PF21981">
    <property type="entry name" value="RecX_HTH3"/>
    <property type="match status" value="1"/>
</dbReference>
<keyword evidence="4 5" id="KW-0963">Cytoplasm</keyword>
<dbReference type="PANTHER" id="PTHR33602">
    <property type="entry name" value="REGULATORY PROTEIN RECX FAMILY PROTEIN"/>
    <property type="match status" value="1"/>
</dbReference>
<dbReference type="Gene3D" id="1.10.10.10">
    <property type="entry name" value="Winged helix-like DNA-binding domain superfamily/Winged helix DNA-binding domain"/>
    <property type="match status" value="3"/>
</dbReference>
<comment type="caution">
    <text evidence="9">The sequence shown here is derived from an EMBL/GenBank/DDBJ whole genome shotgun (WGS) entry which is preliminary data.</text>
</comment>
<evidence type="ECO:0000256" key="5">
    <source>
        <dbReference type="HAMAP-Rule" id="MF_01114"/>
    </source>
</evidence>
<keyword evidence="10" id="KW-1185">Reference proteome</keyword>
<name>A0ABS8WF14_9GAMM</name>
<dbReference type="InterPro" id="IPR053924">
    <property type="entry name" value="RecX_HTH_2nd"/>
</dbReference>
<evidence type="ECO:0000256" key="4">
    <source>
        <dbReference type="ARBA" id="ARBA00022490"/>
    </source>
</evidence>
<evidence type="ECO:0000313" key="10">
    <source>
        <dbReference type="Proteomes" id="UP001201273"/>
    </source>
</evidence>
<feature type="domain" description="RecX third three-helical" evidence="7">
    <location>
        <begin position="104"/>
        <end position="148"/>
    </location>
</feature>
<dbReference type="Proteomes" id="UP001201273">
    <property type="component" value="Unassembled WGS sequence"/>
</dbReference>
<feature type="domain" description="RecX first three-helical" evidence="8">
    <location>
        <begin position="13"/>
        <end position="51"/>
    </location>
</feature>
<dbReference type="InterPro" id="IPR053926">
    <property type="entry name" value="RecX_HTH_1st"/>
</dbReference>
<comment type="subcellular location">
    <subcellularLocation>
        <location evidence="1 5">Cytoplasm</location>
    </subcellularLocation>
</comment>
<dbReference type="Pfam" id="PF02631">
    <property type="entry name" value="RecX_HTH2"/>
    <property type="match status" value="1"/>
</dbReference>
<dbReference type="EMBL" id="JAIMJA010000017">
    <property type="protein sequence ID" value="MCE2596231.1"/>
    <property type="molecule type" value="Genomic_DNA"/>
</dbReference>
<protein>
    <recommendedName>
        <fullName evidence="3 5">Regulatory protein RecX</fullName>
    </recommendedName>
</protein>
<evidence type="ECO:0000313" key="9">
    <source>
        <dbReference type="EMBL" id="MCE2596231.1"/>
    </source>
</evidence>
<evidence type="ECO:0000256" key="1">
    <source>
        <dbReference type="ARBA" id="ARBA00004496"/>
    </source>
</evidence>
<gene>
    <name evidence="5 9" type="primary">recX</name>
    <name evidence="9" type="ORF">K6Y31_15570</name>
</gene>
<dbReference type="PANTHER" id="PTHR33602:SF1">
    <property type="entry name" value="REGULATORY PROTEIN RECX FAMILY PROTEIN"/>
    <property type="match status" value="1"/>
</dbReference>
<reference evidence="9 10" key="1">
    <citation type="journal article" date="2022" name="Environ. Microbiol. Rep.">
        <title>Eco-phylogenetic analyses reveal divergent evolution of vitamin B12 metabolism in the marine bacterial family 'Psychromonadaceae'.</title>
        <authorList>
            <person name="Jin X."/>
            <person name="Yang Y."/>
            <person name="Cao H."/>
            <person name="Gao B."/>
            <person name="Zhao Z."/>
        </authorList>
    </citation>
    <scope>NUCLEOTIDE SEQUENCE [LARGE SCALE GENOMIC DNA]</scope>
    <source>
        <strain evidence="9 10">MKS20</strain>
    </source>
</reference>
<evidence type="ECO:0000256" key="3">
    <source>
        <dbReference type="ARBA" id="ARBA00018111"/>
    </source>
</evidence>
<accession>A0ABS8WF14</accession>
<dbReference type="InterPro" id="IPR036388">
    <property type="entry name" value="WH-like_DNA-bd_sf"/>
</dbReference>
<dbReference type="Pfam" id="PF21982">
    <property type="entry name" value="RecX_HTH1"/>
    <property type="match status" value="1"/>
</dbReference>
<evidence type="ECO:0000259" key="8">
    <source>
        <dbReference type="Pfam" id="PF21982"/>
    </source>
</evidence>
<sequence>MIDNQTASYNQVYQSAINLVSRREHSRLELQQKLQKRNFPQAHIDQVITYCCDSDYVNDQRFTQSFIRIKAGKGLGLNRIKMELQQKGIANDLISLALDELDLDWFELAKSLYQRKYPTPQPDDFKSRQKRQRYLYYRGFDSEQVRYASSA</sequence>
<feature type="domain" description="RecX second three-helical" evidence="6">
    <location>
        <begin position="58"/>
        <end position="98"/>
    </location>
</feature>
<evidence type="ECO:0000259" key="7">
    <source>
        <dbReference type="Pfam" id="PF21981"/>
    </source>
</evidence>
<organism evidence="9 10">
    <name type="scientific">Motilimonas cestriensis</name>
    <dbReference type="NCBI Taxonomy" id="2742685"/>
    <lineage>
        <taxon>Bacteria</taxon>
        <taxon>Pseudomonadati</taxon>
        <taxon>Pseudomonadota</taxon>
        <taxon>Gammaproteobacteria</taxon>
        <taxon>Alteromonadales</taxon>
        <taxon>Alteromonadales genera incertae sedis</taxon>
        <taxon>Motilimonas</taxon>
    </lineage>
</organism>